<keyword evidence="6 10" id="KW-1133">Transmembrane helix</keyword>
<dbReference type="GO" id="GO:0007165">
    <property type="term" value="P:signal transduction"/>
    <property type="evidence" value="ECO:0007669"/>
    <property type="project" value="UniProtKB-KW"/>
</dbReference>
<sequence>MLLKWSSVIEFNLFLLKWIGLWPGEDYQLNMYSFYGFSVIILILCGHTLSTGLTLILDSGDIDTFTETMFILNIEFMTAWKALNFALNRKKFMQLLDAIDKTTFQPRNGKQVTLVLRNIDGWKVMFKMFGISLGLSFIFTGLLPIFSKTYKDRKLPMEAWYPFDSTKSPFYQLCYVYQMAAVAVAVMVILNVDTLVAAMNICIGLQCDLLCDNLRNLHTNTSKMQVFIYCWFGNEVIVKSSKIPYALFESDWTQDSLEMKKNMIVFILRTQKTLKITVCHVFDLSLPTFLTILKTGWSYFAFMNRVTSPH</sequence>
<keyword evidence="7 10" id="KW-0472">Membrane</keyword>
<gene>
    <name evidence="11" type="primary">AUGUSTUS-3.0.2_06448</name>
    <name evidence="11" type="ORF">TcasGA2_TC006448</name>
</gene>
<comment type="subcellular location">
    <subcellularLocation>
        <location evidence="1">Cell membrane</location>
        <topology evidence="1">Multi-pass membrane protein</topology>
    </subcellularLocation>
</comment>
<dbReference type="HOGENOM" id="CLU_033399_6_2_1"/>
<dbReference type="GO" id="GO:0005886">
    <property type="term" value="C:plasma membrane"/>
    <property type="evidence" value="ECO:0000318"/>
    <property type="project" value="GO_Central"/>
</dbReference>
<reference evidence="11 12" key="1">
    <citation type="journal article" date="2008" name="Nature">
        <title>The genome of the model beetle and pest Tribolium castaneum.</title>
        <authorList>
            <consortium name="Tribolium Genome Sequencing Consortium"/>
            <person name="Richards S."/>
            <person name="Gibbs R.A."/>
            <person name="Weinstock G.M."/>
            <person name="Brown S.J."/>
            <person name="Denell R."/>
            <person name="Beeman R.W."/>
            <person name="Gibbs R."/>
            <person name="Beeman R.W."/>
            <person name="Brown S.J."/>
            <person name="Bucher G."/>
            <person name="Friedrich M."/>
            <person name="Grimmelikhuijzen C.J."/>
            <person name="Klingler M."/>
            <person name="Lorenzen M."/>
            <person name="Richards S."/>
            <person name="Roth S."/>
            <person name="Schroder R."/>
            <person name="Tautz D."/>
            <person name="Zdobnov E.M."/>
            <person name="Muzny D."/>
            <person name="Gibbs R.A."/>
            <person name="Weinstock G.M."/>
            <person name="Attaway T."/>
            <person name="Bell S."/>
            <person name="Buhay C.J."/>
            <person name="Chandrabose M.N."/>
            <person name="Chavez D."/>
            <person name="Clerk-Blankenburg K.P."/>
            <person name="Cree A."/>
            <person name="Dao M."/>
            <person name="Davis C."/>
            <person name="Chacko J."/>
            <person name="Dinh H."/>
            <person name="Dugan-Rocha S."/>
            <person name="Fowler G."/>
            <person name="Garner T.T."/>
            <person name="Garnes J."/>
            <person name="Gnirke A."/>
            <person name="Hawes A."/>
            <person name="Hernandez J."/>
            <person name="Hines S."/>
            <person name="Holder M."/>
            <person name="Hume J."/>
            <person name="Jhangiani S.N."/>
            <person name="Joshi V."/>
            <person name="Khan Z.M."/>
            <person name="Jackson L."/>
            <person name="Kovar C."/>
            <person name="Kowis A."/>
            <person name="Lee S."/>
            <person name="Lewis L.R."/>
            <person name="Margolis J."/>
            <person name="Morgan M."/>
            <person name="Nazareth L.V."/>
            <person name="Nguyen N."/>
            <person name="Okwuonu G."/>
            <person name="Parker D."/>
            <person name="Richards S."/>
            <person name="Ruiz S.J."/>
            <person name="Santibanez J."/>
            <person name="Savard J."/>
            <person name="Scherer S.E."/>
            <person name="Schneider B."/>
            <person name="Sodergren E."/>
            <person name="Tautz D."/>
            <person name="Vattahil S."/>
            <person name="Villasana D."/>
            <person name="White C.S."/>
            <person name="Wright R."/>
            <person name="Park Y."/>
            <person name="Beeman R.W."/>
            <person name="Lord J."/>
            <person name="Oppert B."/>
            <person name="Lorenzen M."/>
            <person name="Brown S."/>
            <person name="Wang L."/>
            <person name="Savard J."/>
            <person name="Tautz D."/>
            <person name="Richards S."/>
            <person name="Weinstock G."/>
            <person name="Gibbs R.A."/>
            <person name="Liu Y."/>
            <person name="Worley K."/>
            <person name="Weinstock G."/>
            <person name="Elsik C.G."/>
            <person name="Reese J.T."/>
            <person name="Elhaik E."/>
            <person name="Landan G."/>
            <person name="Graur D."/>
            <person name="Arensburger P."/>
            <person name="Atkinson P."/>
            <person name="Beeman R.W."/>
            <person name="Beidler J."/>
            <person name="Brown S.J."/>
            <person name="Demuth J.P."/>
            <person name="Drury D.W."/>
            <person name="Du Y.Z."/>
            <person name="Fujiwara H."/>
            <person name="Lorenzen M."/>
            <person name="Maselli V."/>
            <person name="Osanai M."/>
            <person name="Park Y."/>
            <person name="Robertson H.M."/>
            <person name="Tu Z."/>
            <person name="Wang J.J."/>
            <person name="Wang S."/>
            <person name="Richards S."/>
            <person name="Song H."/>
            <person name="Zhang L."/>
            <person name="Sodergren E."/>
            <person name="Werner D."/>
            <person name="Stanke M."/>
            <person name="Morgenstern B."/>
            <person name="Solovyev V."/>
            <person name="Kosarev P."/>
            <person name="Brown G."/>
            <person name="Chen H.C."/>
            <person name="Ermolaeva O."/>
            <person name="Hlavina W."/>
            <person name="Kapustin Y."/>
            <person name="Kiryutin B."/>
            <person name="Kitts P."/>
            <person name="Maglott D."/>
            <person name="Pruitt K."/>
            <person name="Sapojnikov V."/>
            <person name="Souvorov A."/>
            <person name="Mackey A.J."/>
            <person name="Waterhouse R.M."/>
            <person name="Wyder S."/>
            <person name="Zdobnov E.M."/>
            <person name="Zdobnov E.M."/>
            <person name="Wyder S."/>
            <person name="Kriventseva E.V."/>
            <person name="Kadowaki T."/>
            <person name="Bork P."/>
            <person name="Aranda M."/>
            <person name="Bao R."/>
            <person name="Beermann A."/>
            <person name="Berns N."/>
            <person name="Bolognesi R."/>
            <person name="Bonneton F."/>
            <person name="Bopp D."/>
            <person name="Brown S.J."/>
            <person name="Bucher G."/>
            <person name="Butts T."/>
            <person name="Chaumot A."/>
            <person name="Denell R.E."/>
            <person name="Ferrier D.E."/>
            <person name="Friedrich M."/>
            <person name="Gordon C.M."/>
            <person name="Jindra M."/>
            <person name="Klingler M."/>
            <person name="Lan Q."/>
            <person name="Lattorff H.M."/>
            <person name="Laudet V."/>
            <person name="von Levetsow C."/>
            <person name="Liu Z."/>
            <person name="Lutz R."/>
            <person name="Lynch J.A."/>
            <person name="da Fonseca R.N."/>
            <person name="Posnien N."/>
            <person name="Reuter R."/>
            <person name="Roth S."/>
            <person name="Savard J."/>
            <person name="Schinko J.B."/>
            <person name="Schmitt C."/>
            <person name="Schoppmeier M."/>
            <person name="Schroder R."/>
            <person name="Shippy T.D."/>
            <person name="Simonnet F."/>
            <person name="Marques-Souza H."/>
            <person name="Tautz D."/>
            <person name="Tomoyasu Y."/>
            <person name="Trauner J."/>
            <person name="Van der Zee M."/>
            <person name="Vervoort M."/>
            <person name="Wittkopp N."/>
            <person name="Wimmer E.A."/>
            <person name="Yang X."/>
            <person name="Jones A.K."/>
            <person name="Sattelle D.B."/>
            <person name="Ebert P.R."/>
            <person name="Nelson D."/>
            <person name="Scott J.G."/>
            <person name="Beeman R.W."/>
            <person name="Muthukrishnan S."/>
            <person name="Kramer K.J."/>
            <person name="Arakane Y."/>
            <person name="Beeman R.W."/>
            <person name="Zhu Q."/>
            <person name="Hogenkamp D."/>
            <person name="Dixit R."/>
            <person name="Oppert B."/>
            <person name="Jiang H."/>
            <person name="Zou Z."/>
            <person name="Marshall J."/>
            <person name="Elpidina E."/>
            <person name="Vinokurov K."/>
            <person name="Oppert C."/>
            <person name="Zou Z."/>
            <person name="Evans J."/>
            <person name="Lu Z."/>
            <person name="Zhao P."/>
            <person name="Sumathipala N."/>
            <person name="Altincicek B."/>
            <person name="Vilcinskas A."/>
            <person name="Williams M."/>
            <person name="Hultmark D."/>
            <person name="Hetru C."/>
            <person name="Jiang H."/>
            <person name="Grimmelikhuijzen C.J."/>
            <person name="Hauser F."/>
            <person name="Cazzamali G."/>
            <person name="Williamson M."/>
            <person name="Park Y."/>
            <person name="Li B."/>
            <person name="Tanaka Y."/>
            <person name="Predel R."/>
            <person name="Neupert S."/>
            <person name="Schachtner J."/>
            <person name="Verleyen P."/>
            <person name="Raible F."/>
            <person name="Bork P."/>
            <person name="Friedrich M."/>
            <person name="Walden K.K."/>
            <person name="Robertson H.M."/>
            <person name="Angeli S."/>
            <person name="Foret S."/>
            <person name="Bucher G."/>
            <person name="Schuetz S."/>
            <person name="Maleszka R."/>
            <person name="Wimmer E.A."/>
            <person name="Beeman R.W."/>
            <person name="Lorenzen M."/>
            <person name="Tomoyasu Y."/>
            <person name="Miller S.C."/>
            <person name="Grossmann D."/>
            <person name="Bucher G."/>
        </authorList>
    </citation>
    <scope>NUCLEOTIDE SEQUENCE [LARGE SCALE GENOMIC DNA]</scope>
    <source>
        <strain evidence="11 12">Georgia GA2</strain>
    </source>
</reference>
<dbReference type="AlphaFoldDB" id="D6WWX3"/>
<proteinExistence type="predicted"/>
<feature type="transmembrane region" description="Helical" evidence="10">
    <location>
        <begin position="170"/>
        <end position="190"/>
    </location>
</feature>
<evidence type="ECO:0000256" key="8">
    <source>
        <dbReference type="ARBA" id="ARBA00023170"/>
    </source>
</evidence>
<protein>
    <submittedName>
        <fullName evidence="11">Odorant receptor 14</fullName>
    </submittedName>
</protein>
<feature type="transmembrane region" description="Helical" evidence="10">
    <location>
        <begin position="124"/>
        <end position="146"/>
    </location>
</feature>
<keyword evidence="5" id="KW-0552">Olfaction</keyword>
<dbReference type="GO" id="GO:0004984">
    <property type="term" value="F:olfactory receptor activity"/>
    <property type="evidence" value="ECO:0000318"/>
    <property type="project" value="GO_Central"/>
</dbReference>
<evidence type="ECO:0000256" key="7">
    <source>
        <dbReference type="ARBA" id="ARBA00023136"/>
    </source>
</evidence>
<accession>D6WWX3</accession>
<dbReference type="PANTHER" id="PTHR21137">
    <property type="entry name" value="ODORANT RECEPTOR"/>
    <property type="match status" value="1"/>
</dbReference>
<evidence type="ECO:0000256" key="10">
    <source>
        <dbReference type="SAM" id="Phobius"/>
    </source>
</evidence>
<evidence type="ECO:0000313" key="11">
    <source>
        <dbReference type="EMBL" id="EFA09245.2"/>
    </source>
</evidence>
<name>D6WWX3_TRICA</name>
<keyword evidence="9" id="KW-0807">Transducer</keyword>
<keyword evidence="12" id="KW-1185">Reference proteome</keyword>
<dbReference type="FunCoup" id="D6WWX3">
    <property type="interactions" value="36"/>
</dbReference>
<dbReference type="eggNOG" id="ENOG502STYH">
    <property type="taxonomic scope" value="Eukaryota"/>
</dbReference>
<dbReference type="InterPro" id="IPR004117">
    <property type="entry name" value="7tm6_olfct_rcpt"/>
</dbReference>
<dbReference type="GO" id="GO:0050911">
    <property type="term" value="P:detection of chemical stimulus involved in sensory perception of smell"/>
    <property type="evidence" value="ECO:0000318"/>
    <property type="project" value="GO_Central"/>
</dbReference>
<dbReference type="PANTHER" id="PTHR21137:SF35">
    <property type="entry name" value="ODORANT RECEPTOR 19A-RELATED"/>
    <property type="match status" value="1"/>
</dbReference>
<dbReference type="InParanoid" id="D6WWX3"/>
<dbReference type="OMA" id="QILYYCW"/>
<reference evidence="11 12" key="2">
    <citation type="journal article" date="2010" name="Nucleic Acids Res.">
        <title>BeetleBase in 2010: revisions to provide comprehensive genomic information for Tribolium castaneum.</title>
        <authorList>
            <person name="Kim H.S."/>
            <person name="Murphy T."/>
            <person name="Xia J."/>
            <person name="Caragea D."/>
            <person name="Park Y."/>
            <person name="Beeman R.W."/>
            <person name="Lorenzen M.D."/>
            <person name="Butcher S."/>
            <person name="Manak J.R."/>
            <person name="Brown S.J."/>
        </authorList>
    </citation>
    <scope>GENOME REANNOTATION</scope>
    <source>
        <strain evidence="11 12">Georgia GA2</strain>
    </source>
</reference>
<dbReference type="EMBL" id="KQ971361">
    <property type="protein sequence ID" value="EFA09245.2"/>
    <property type="molecule type" value="Genomic_DNA"/>
</dbReference>
<evidence type="ECO:0000256" key="1">
    <source>
        <dbReference type="ARBA" id="ARBA00004651"/>
    </source>
</evidence>
<evidence type="ECO:0000313" key="12">
    <source>
        <dbReference type="Proteomes" id="UP000007266"/>
    </source>
</evidence>
<keyword evidence="4 10" id="KW-0812">Transmembrane</keyword>
<dbReference type="Pfam" id="PF02949">
    <property type="entry name" value="7tm_6"/>
    <property type="match status" value="1"/>
</dbReference>
<keyword evidence="3" id="KW-0716">Sensory transduction</keyword>
<dbReference type="Proteomes" id="UP000007266">
    <property type="component" value="Linkage group 8"/>
</dbReference>
<evidence type="ECO:0000256" key="5">
    <source>
        <dbReference type="ARBA" id="ARBA00022725"/>
    </source>
</evidence>
<keyword evidence="8 11" id="KW-0675">Receptor</keyword>
<dbReference type="GO" id="GO:0005549">
    <property type="term" value="F:odorant binding"/>
    <property type="evidence" value="ECO:0007669"/>
    <property type="project" value="InterPro"/>
</dbReference>
<evidence type="ECO:0000256" key="3">
    <source>
        <dbReference type="ARBA" id="ARBA00022606"/>
    </source>
</evidence>
<organism evidence="11 12">
    <name type="scientific">Tribolium castaneum</name>
    <name type="common">Red flour beetle</name>
    <dbReference type="NCBI Taxonomy" id="7070"/>
    <lineage>
        <taxon>Eukaryota</taxon>
        <taxon>Metazoa</taxon>
        <taxon>Ecdysozoa</taxon>
        <taxon>Arthropoda</taxon>
        <taxon>Hexapoda</taxon>
        <taxon>Insecta</taxon>
        <taxon>Pterygota</taxon>
        <taxon>Neoptera</taxon>
        <taxon>Endopterygota</taxon>
        <taxon>Coleoptera</taxon>
        <taxon>Polyphaga</taxon>
        <taxon>Cucujiformia</taxon>
        <taxon>Tenebrionidae</taxon>
        <taxon>Tenebrionidae incertae sedis</taxon>
        <taxon>Tribolium</taxon>
    </lineage>
</organism>
<keyword evidence="2" id="KW-1003">Cell membrane</keyword>
<evidence type="ECO:0000256" key="2">
    <source>
        <dbReference type="ARBA" id="ARBA00022475"/>
    </source>
</evidence>
<feature type="transmembrane region" description="Helical" evidence="10">
    <location>
        <begin position="69"/>
        <end position="87"/>
    </location>
</feature>
<feature type="transmembrane region" description="Helical" evidence="10">
    <location>
        <begin position="34"/>
        <end position="57"/>
    </location>
</feature>
<evidence type="ECO:0000256" key="9">
    <source>
        <dbReference type="ARBA" id="ARBA00023224"/>
    </source>
</evidence>
<evidence type="ECO:0000256" key="4">
    <source>
        <dbReference type="ARBA" id="ARBA00022692"/>
    </source>
</evidence>
<evidence type="ECO:0000256" key="6">
    <source>
        <dbReference type="ARBA" id="ARBA00022989"/>
    </source>
</evidence>